<evidence type="ECO:0000256" key="2">
    <source>
        <dbReference type="ARBA" id="ARBA00022478"/>
    </source>
</evidence>
<dbReference type="SMART" id="SM00440">
    <property type="entry name" value="ZnF_C2C2"/>
    <property type="match status" value="1"/>
</dbReference>
<gene>
    <name evidence="10" type="ORF">BOX15_Mlig009527g2</name>
    <name evidence="11" type="ORF">BOX15_Mlig009527g4</name>
</gene>
<evidence type="ECO:0000313" key="11">
    <source>
        <dbReference type="EMBL" id="PAA77677.1"/>
    </source>
</evidence>
<dbReference type="InterPro" id="IPR012164">
    <property type="entry name" value="Rpa12/Rpb9/Rpc10/TFS"/>
</dbReference>
<dbReference type="Proteomes" id="UP000215902">
    <property type="component" value="Unassembled WGS sequence"/>
</dbReference>
<dbReference type="GO" id="GO:0005666">
    <property type="term" value="C:RNA polymerase III complex"/>
    <property type="evidence" value="ECO:0007669"/>
    <property type="project" value="TreeGrafter"/>
</dbReference>
<evidence type="ECO:0000313" key="10">
    <source>
        <dbReference type="EMBL" id="PAA46312.1"/>
    </source>
</evidence>
<keyword evidence="2" id="KW-0804">Transcription</keyword>
<dbReference type="InterPro" id="IPR034014">
    <property type="entry name" value="Zn_ribbon_RPC11_C"/>
</dbReference>
<dbReference type="SUPFAM" id="SSF57783">
    <property type="entry name" value="Zinc beta-ribbon"/>
    <property type="match status" value="1"/>
</dbReference>
<feature type="binding site" evidence="7">
    <location>
        <position position="18"/>
    </location>
    <ligand>
        <name>Zn(2+)</name>
        <dbReference type="ChEBI" id="CHEBI:29105"/>
        <label>1</label>
    </ligand>
</feature>
<evidence type="ECO:0000313" key="12">
    <source>
        <dbReference type="Proteomes" id="UP000215902"/>
    </source>
</evidence>
<evidence type="ECO:0000256" key="6">
    <source>
        <dbReference type="ARBA" id="ARBA00023242"/>
    </source>
</evidence>
<dbReference type="CDD" id="cd10509">
    <property type="entry name" value="Zn-ribbon_RPC11"/>
    <property type="match status" value="1"/>
</dbReference>
<dbReference type="GO" id="GO:0006386">
    <property type="term" value="P:termination of RNA polymerase III transcription"/>
    <property type="evidence" value="ECO:0007669"/>
    <property type="project" value="TreeGrafter"/>
</dbReference>
<sequence length="96" mass="11212">LLRLELGDRCYRFACSSCPYIYNVLCAMEQTKYPQLKEIDDILGGEDAWKNAATTEERCPECSHMQCYFVQMQTRSADEPMTTKYRCAKCAFVWKD</sequence>
<feature type="binding site" evidence="7">
    <location>
        <position position="62"/>
    </location>
    <ligand>
        <name>Zn(2+)</name>
        <dbReference type="ChEBI" id="CHEBI:29105"/>
        <label>2</label>
    </ligand>
</feature>
<evidence type="ECO:0000256" key="4">
    <source>
        <dbReference type="ARBA" id="ARBA00022771"/>
    </source>
</evidence>
<keyword evidence="5 7" id="KW-0862">Zinc</keyword>
<dbReference type="PIRSF" id="PIRSF005586">
    <property type="entry name" value="RNApol_RpoM"/>
    <property type="match status" value="1"/>
</dbReference>
<feature type="binding site" evidence="7">
    <location>
        <position position="87"/>
    </location>
    <ligand>
        <name>Zn(2+)</name>
        <dbReference type="ChEBI" id="CHEBI:29105"/>
        <label>2</label>
    </ligand>
</feature>
<evidence type="ECO:0000256" key="1">
    <source>
        <dbReference type="ARBA" id="ARBA00004123"/>
    </source>
</evidence>
<dbReference type="GO" id="GO:0008270">
    <property type="term" value="F:zinc ion binding"/>
    <property type="evidence" value="ECO:0007669"/>
    <property type="project" value="UniProtKB-KW"/>
</dbReference>
<comment type="subcellular location">
    <subcellularLocation>
        <location evidence="1">Nucleus</location>
    </subcellularLocation>
</comment>
<keyword evidence="3 7" id="KW-0479">Metal-binding</keyword>
<reference evidence="11 12" key="1">
    <citation type="submission" date="2017-06" db="EMBL/GenBank/DDBJ databases">
        <title>A platform for efficient transgenesis in Macrostomum lignano, a flatworm model organism for stem cell research.</title>
        <authorList>
            <person name="Berezikov E."/>
        </authorList>
    </citation>
    <scope>NUCLEOTIDE SEQUENCE [LARGE SCALE GENOMIC DNA]</scope>
    <source>
        <strain evidence="11">DV1</strain>
        <tissue evidence="11">Whole organism</tissue>
    </source>
</reference>
<dbReference type="STRING" id="282301.A0A267FX91"/>
<dbReference type="PROSITE" id="PS51133">
    <property type="entry name" value="ZF_TFIIS_2"/>
    <property type="match status" value="1"/>
</dbReference>
<keyword evidence="12" id="KW-1185">Reference proteome</keyword>
<proteinExistence type="predicted"/>
<dbReference type="Pfam" id="PF01096">
    <property type="entry name" value="Zn_ribbon_TFIIS"/>
    <property type="match status" value="1"/>
</dbReference>
<feature type="non-terminal residue" evidence="11">
    <location>
        <position position="1"/>
    </location>
</feature>
<feature type="binding site" evidence="7">
    <location>
        <position position="59"/>
    </location>
    <ligand>
        <name>Zn(2+)</name>
        <dbReference type="ChEBI" id="CHEBI:29105"/>
        <label>2</label>
    </ligand>
</feature>
<dbReference type="InterPro" id="IPR001222">
    <property type="entry name" value="Znf_TFIIS"/>
</dbReference>
<dbReference type="AlphaFoldDB" id="A0A267FX91"/>
<accession>A0A267FX91</accession>
<keyword evidence="2" id="KW-0240">DNA-directed RNA polymerase</keyword>
<feature type="binding site" evidence="7">
    <location>
        <position position="15"/>
    </location>
    <ligand>
        <name>Zn(2+)</name>
        <dbReference type="ChEBI" id="CHEBI:29105"/>
        <label>1</label>
    </ligand>
</feature>
<comment type="caution">
    <text evidence="11">The sequence shown here is derived from an EMBL/GenBank/DDBJ whole genome shotgun (WGS) entry which is preliminary data.</text>
</comment>
<keyword evidence="4 8" id="KW-0863">Zinc-finger</keyword>
<protein>
    <recommendedName>
        <fullName evidence="9">TFIIS-type domain-containing protein</fullName>
    </recommendedName>
</protein>
<dbReference type="Gene3D" id="2.20.25.10">
    <property type="match status" value="1"/>
</dbReference>
<dbReference type="GO" id="GO:0003899">
    <property type="term" value="F:DNA-directed RNA polymerase activity"/>
    <property type="evidence" value="ECO:0007669"/>
    <property type="project" value="InterPro"/>
</dbReference>
<organism evidence="11 12">
    <name type="scientific">Macrostomum lignano</name>
    <dbReference type="NCBI Taxonomy" id="282301"/>
    <lineage>
        <taxon>Eukaryota</taxon>
        <taxon>Metazoa</taxon>
        <taxon>Spiralia</taxon>
        <taxon>Lophotrochozoa</taxon>
        <taxon>Platyhelminthes</taxon>
        <taxon>Rhabditophora</taxon>
        <taxon>Macrostomorpha</taxon>
        <taxon>Macrostomida</taxon>
        <taxon>Macrostomidae</taxon>
        <taxon>Macrostomum</taxon>
    </lineage>
</organism>
<dbReference type="PANTHER" id="PTHR11239:SF12">
    <property type="entry name" value="DNA-DIRECTED RNA POLYMERASE III SUBUNIT RPC10"/>
    <property type="match status" value="1"/>
</dbReference>
<dbReference type="EMBL" id="NIVC01004936">
    <property type="protein sequence ID" value="PAA46312.1"/>
    <property type="molecule type" value="Genomic_DNA"/>
</dbReference>
<dbReference type="PANTHER" id="PTHR11239">
    <property type="entry name" value="DNA-DIRECTED RNA POLYMERASE"/>
    <property type="match status" value="1"/>
</dbReference>
<dbReference type="PROSITE" id="PS00466">
    <property type="entry name" value="ZF_TFIIS_1"/>
    <property type="match status" value="1"/>
</dbReference>
<feature type="binding site" evidence="7">
    <location>
        <position position="90"/>
    </location>
    <ligand>
        <name>Zn(2+)</name>
        <dbReference type="ChEBI" id="CHEBI:29105"/>
        <label>2</label>
    </ligand>
</feature>
<keyword evidence="6" id="KW-0539">Nucleus</keyword>
<dbReference type="OrthoDB" id="282152at2759"/>
<evidence type="ECO:0000256" key="7">
    <source>
        <dbReference type="PIRSR" id="PIRSR005586-1"/>
    </source>
</evidence>
<evidence type="ECO:0000256" key="8">
    <source>
        <dbReference type="PROSITE-ProRule" id="PRU00472"/>
    </source>
</evidence>
<name>A0A267FX91_9PLAT</name>
<dbReference type="GO" id="GO:0003676">
    <property type="term" value="F:nucleic acid binding"/>
    <property type="evidence" value="ECO:0007669"/>
    <property type="project" value="InterPro"/>
</dbReference>
<feature type="domain" description="TFIIS-type" evidence="9">
    <location>
        <begin position="55"/>
        <end position="95"/>
    </location>
</feature>
<dbReference type="EMBL" id="NIVC01000730">
    <property type="protein sequence ID" value="PAA77677.1"/>
    <property type="molecule type" value="Genomic_DNA"/>
</dbReference>
<evidence type="ECO:0000256" key="5">
    <source>
        <dbReference type="ARBA" id="ARBA00022833"/>
    </source>
</evidence>
<evidence type="ECO:0000256" key="3">
    <source>
        <dbReference type="ARBA" id="ARBA00022723"/>
    </source>
</evidence>
<evidence type="ECO:0000259" key="9">
    <source>
        <dbReference type="PROSITE" id="PS51133"/>
    </source>
</evidence>